<evidence type="ECO:0000256" key="1">
    <source>
        <dbReference type="SAM" id="Phobius"/>
    </source>
</evidence>
<gene>
    <name evidence="2" type="ORF">RradSPS_2807</name>
    <name evidence="3" type="ORF">SIL72_15160</name>
</gene>
<dbReference type="Proteomes" id="UP000025229">
    <property type="component" value="Plasmid 1"/>
</dbReference>
<sequence>MNAGEGDEKRAKISKPLGAVAVVALVAGPAYAMLAREVGPGALIFAAGLVLLGVSVLFGDRDRKVGWLFVALGAFTAVSDLLRLLVAGPR</sequence>
<dbReference type="EMBL" id="JAWXXX010000002">
    <property type="protein sequence ID" value="MDX5895365.1"/>
    <property type="molecule type" value="Genomic_DNA"/>
</dbReference>
<dbReference type="RefSeq" id="WP_041338525.1">
    <property type="nucleotide sequence ID" value="NZ_CP007515.1"/>
</dbReference>
<dbReference type="HOGENOM" id="CLU_2438941_0_0_11"/>
<evidence type="ECO:0000313" key="3">
    <source>
        <dbReference type="EMBL" id="MDX5895365.1"/>
    </source>
</evidence>
<dbReference type="AlphaFoldDB" id="A0A023X7S9"/>
<dbReference type="Proteomes" id="UP001281130">
    <property type="component" value="Unassembled WGS sequence"/>
</dbReference>
<protein>
    <submittedName>
        <fullName evidence="2">Uncharacterized protein</fullName>
    </submittedName>
</protein>
<evidence type="ECO:0000313" key="4">
    <source>
        <dbReference type="Proteomes" id="UP000025229"/>
    </source>
</evidence>
<name>A0A023X7S9_RUBRA</name>
<accession>A0A023X7S9</accession>
<feature type="transmembrane region" description="Helical" evidence="1">
    <location>
        <begin position="17"/>
        <end position="34"/>
    </location>
</feature>
<evidence type="ECO:0000313" key="2">
    <source>
        <dbReference type="EMBL" id="AHY48090.1"/>
    </source>
</evidence>
<keyword evidence="1" id="KW-0472">Membrane</keyword>
<proteinExistence type="predicted"/>
<keyword evidence="1" id="KW-0812">Transmembrane</keyword>
<keyword evidence="2" id="KW-0614">Plasmid</keyword>
<reference evidence="2 4" key="1">
    <citation type="submission" date="2014-03" db="EMBL/GenBank/DDBJ databases">
        <title>Complete genome sequence of the Radio-Resistant Rubrobacter radiotolerans RSPS-4.</title>
        <authorList>
            <person name="Egas C.C."/>
            <person name="Barroso C.C."/>
            <person name="Froufe H.J.C."/>
            <person name="Pacheco J.J."/>
            <person name="Albuquerque L.L."/>
            <person name="da Costa M.M.S."/>
        </authorList>
    </citation>
    <scope>NUCLEOTIDE SEQUENCE [LARGE SCALE GENOMIC DNA]</scope>
    <source>
        <strain evidence="2 4">RSPS-4</strain>
        <plasmid evidence="2 4">1</plasmid>
    </source>
</reference>
<keyword evidence="4" id="KW-1185">Reference proteome</keyword>
<feature type="transmembrane region" description="Helical" evidence="1">
    <location>
        <begin position="40"/>
        <end position="58"/>
    </location>
</feature>
<keyword evidence="1" id="KW-1133">Transmembrane helix</keyword>
<dbReference type="EMBL" id="CP007515">
    <property type="protein sequence ID" value="AHY48090.1"/>
    <property type="molecule type" value="Genomic_DNA"/>
</dbReference>
<organism evidence="2 4">
    <name type="scientific">Rubrobacter radiotolerans</name>
    <name type="common">Arthrobacter radiotolerans</name>
    <dbReference type="NCBI Taxonomy" id="42256"/>
    <lineage>
        <taxon>Bacteria</taxon>
        <taxon>Bacillati</taxon>
        <taxon>Actinomycetota</taxon>
        <taxon>Rubrobacteria</taxon>
        <taxon>Rubrobacterales</taxon>
        <taxon>Rubrobacteraceae</taxon>
        <taxon>Rubrobacter</taxon>
    </lineage>
</organism>
<feature type="transmembrane region" description="Helical" evidence="1">
    <location>
        <begin position="65"/>
        <end position="86"/>
    </location>
</feature>
<reference evidence="3" key="2">
    <citation type="submission" date="2023-11" db="EMBL/GenBank/DDBJ databases">
        <title>MicrobeMod: A computational toolkit for identifying prokaryotic methylation and restriction-modification with nanopore sequencing.</title>
        <authorList>
            <person name="Crits-Christoph A."/>
            <person name="Kang S.C."/>
            <person name="Lee H."/>
            <person name="Ostrov N."/>
        </authorList>
    </citation>
    <scope>NUCLEOTIDE SEQUENCE</scope>
    <source>
        <strain evidence="3">ATCC 51242</strain>
    </source>
</reference>
<dbReference type="KEGG" id="rrd:RradSPS_2807"/>
<geneLocation type="plasmid" evidence="2">
    <name>1</name>
</geneLocation>